<dbReference type="GO" id="GO:0051213">
    <property type="term" value="F:dioxygenase activity"/>
    <property type="evidence" value="ECO:0007669"/>
    <property type="project" value="UniProtKB-KW"/>
</dbReference>
<sequence length="137" mass="15113">MTMKSQLIPAISYRDCVRMIDWLCDAFGFKKNAVYMESDDTVAHAQLTLGDGMVMLSSYQKQGEMRSSFAMPDEVGGRETQTCCVITEDCDGVYASAKAAGAKMILDLKEQDYGGKSFSCADPEGHIWHVGSYNPWA</sequence>
<proteinExistence type="predicted"/>
<gene>
    <name evidence="2" type="ordered locus">AciPR4_0140</name>
</gene>
<dbReference type="PANTHER" id="PTHR34109:SF1">
    <property type="entry name" value="VOC DOMAIN-CONTAINING PROTEIN"/>
    <property type="match status" value="1"/>
</dbReference>
<feature type="domain" description="VOC" evidence="1">
    <location>
        <begin position="5"/>
        <end position="133"/>
    </location>
</feature>
<dbReference type="Pfam" id="PF00903">
    <property type="entry name" value="Glyoxalase"/>
    <property type="match status" value="1"/>
</dbReference>
<dbReference type="Proteomes" id="UP000006844">
    <property type="component" value="Chromosome"/>
</dbReference>
<protein>
    <submittedName>
        <fullName evidence="2">Glyoxalase/bleomycin resistance protein/dioxygenase</fullName>
    </submittedName>
</protein>
<dbReference type="STRING" id="401053.AciPR4_0140"/>
<dbReference type="KEGG" id="tsa:AciPR4_0140"/>
<dbReference type="SUPFAM" id="SSF54593">
    <property type="entry name" value="Glyoxalase/Bleomycin resistance protein/Dihydroxybiphenyl dioxygenase"/>
    <property type="match status" value="1"/>
</dbReference>
<organism evidence="2 3">
    <name type="scientific">Terriglobus saanensis (strain ATCC BAA-1853 / DSM 23119 / SP1PR4)</name>
    <dbReference type="NCBI Taxonomy" id="401053"/>
    <lineage>
        <taxon>Bacteria</taxon>
        <taxon>Pseudomonadati</taxon>
        <taxon>Acidobacteriota</taxon>
        <taxon>Terriglobia</taxon>
        <taxon>Terriglobales</taxon>
        <taxon>Acidobacteriaceae</taxon>
        <taxon>Terriglobus</taxon>
    </lineage>
</organism>
<dbReference type="RefSeq" id="WP_013566714.1">
    <property type="nucleotide sequence ID" value="NC_014963.1"/>
</dbReference>
<name>E8UZ36_TERSS</name>
<evidence type="ECO:0000313" key="2">
    <source>
        <dbReference type="EMBL" id="ADV80981.1"/>
    </source>
</evidence>
<dbReference type="EMBL" id="CP002467">
    <property type="protein sequence ID" value="ADV80981.1"/>
    <property type="molecule type" value="Genomic_DNA"/>
</dbReference>
<dbReference type="PROSITE" id="PS51819">
    <property type="entry name" value="VOC"/>
    <property type="match status" value="1"/>
</dbReference>
<dbReference type="HOGENOM" id="CLU_046006_11_1_0"/>
<dbReference type="InterPro" id="IPR029068">
    <property type="entry name" value="Glyas_Bleomycin-R_OHBP_Dase"/>
</dbReference>
<accession>E8UZ36</accession>
<dbReference type="InterPro" id="IPR037523">
    <property type="entry name" value="VOC_core"/>
</dbReference>
<reference evidence="2 3" key="1">
    <citation type="journal article" date="2012" name="Stand. Genomic Sci.">
        <title>Complete genome sequence of Terriglobus saanensis type strain SP1PR4(T), an Acidobacteria from tundra soil.</title>
        <authorList>
            <person name="Rawat S.R."/>
            <person name="Mannisto M.K."/>
            <person name="Starovoytov V."/>
            <person name="Goodwin L."/>
            <person name="Nolan M."/>
            <person name="Hauser L."/>
            <person name="Land M."/>
            <person name="Davenport K.W."/>
            <person name="Woyke T."/>
            <person name="Haggblom M.M."/>
        </authorList>
    </citation>
    <scope>NUCLEOTIDE SEQUENCE</scope>
    <source>
        <strain evidence="3">ATCC BAA-1853 / DSM 23119 / SP1PR4</strain>
    </source>
</reference>
<dbReference type="Gene3D" id="3.30.720.120">
    <property type="match status" value="1"/>
</dbReference>
<evidence type="ECO:0000313" key="3">
    <source>
        <dbReference type="Proteomes" id="UP000006844"/>
    </source>
</evidence>
<dbReference type="InterPro" id="IPR004360">
    <property type="entry name" value="Glyas_Fos-R_dOase_dom"/>
</dbReference>
<keyword evidence="2" id="KW-0223">Dioxygenase</keyword>
<dbReference type="AlphaFoldDB" id="E8UZ36"/>
<dbReference type="PANTHER" id="PTHR34109">
    <property type="entry name" value="BNAUNNG04460D PROTEIN-RELATED"/>
    <property type="match status" value="1"/>
</dbReference>
<dbReference type="Gene3D" id="3.30.720.110">
    <property type="match status" value="1"/>
</dbReference>
<keyword evidence="3" id="KW-1185">Reference proteome</keyword>
<evidence type="ECO:0000259" key="1">
    <source>
        <dbReference type="PROSITE" id="PS51819"/>
    </source>
</evidence>
<keyword evidence="2" id="KW-0560">Oxidoreductase</keyword>
<dbReference type="eggNOG" id="COG2764">
    <property type="taxonomic scope" value="Bacteria"/>
</dbReference>